<dbReference type="Pfam" id="PF00107">
    <property type="entry name" value="ADH_zinc_N"/>
    <property type="match status" value="1"/>
</dbReference>
<accession>A0A6J4SX95</accession>
<dbReference type="GO" id="GO:0035925">
    <property type="term" value="F:mRNA 3'-UTR AU-rich region binding"/>
    <property type="evidence" value="ECO:0007669"/>
    <property type="project" value="TreeGrafter"/>
</dbReference>
<dbReference type="GO" id="GO:0005829">
    <property type="term" value="C:cytosol"/>
    <property type="evidence" value="ECO:0007669"/>
    <property type="project" value="TreeGrafter"/>
</dbReference>
<dbReference type="GO" id="GO:0003960">
    <property type="term" value="F:quinone reductase (NADPH) activity"/>
    <property type="evidence" value="ECO:0007669"/>
    <property type="project" value="UniProtKB-EC"/>
</dbReference>
<dbReference type="InterPro" id="IPR013149">
    <property type="entry name" value="ADH-like_C"/>
</dbReference>
<keyword evidence="2 4" id="KW-0560">Oxidoreductase</keyword>
<protein>
    <submittedName>
        <fullName evidence="4">Quinone oxidoreductase</fullName>
        <ecNumber evidence="4">1.6.5.5</ecNumber>
    </submittedName>
</protein>
<dbReference type="Gene3D" id="3.40.50.720">
    <property type="entry name" value="NAD(P)-binding Rossmann-like Domain"/>
    <property type="match status" value="1"/>
</dbReference>
<reference evidence="4" key="1">
    <citation type="submission" date="2020-02" db="EMBL/GenBank/DDBJ databases">
        <authorList>
            <person name="Meier V. D."/>
        </authorList>
    </citation>
    <scope>NUCLEOTIDE SEQUENCE</scope>
    <source>
        <strain evidence="4">AVDCRST_MAG85</strain>
    </source>
</reference>
<dbReference type="AlphaFoldDB" id="A0A6J4SX95"/>
<dbReference type="Gene3D" id="3.90.180.10">
    <property type="entry name" value="Medium-chain alcohol dehydrogenases, catalytic domain"/>
    <property type="match status" value="1"/>
</dbReference>
<evidence type="ECO:0000259" key="3">
    <source>
        <dbReference type="SMART" id="SM00829"/>
    </source>
</evidence>
<evidence type="ECO:0000256" key="2">
    <source>
        <dbReference type="ARBA" id="ARBA00023002"/>
    </source>
</evidence>
<dbReference type="InterPro" id="IPR020843">
    <property type="entry name" value="ER"/>
</dbReference>
<dbReference type="EC" id="1.6.5.5" evidence="4"/>
<dbReference type="InterPro" id="IPR011032">
    <property type="entry name" value="GroES-like_sf"/>
</dbReference>
<dbReference type="GO" id="GO:0070402">
    <property type="term" value="F:NADPH binding"/>
    <property type="evidence" value="ECO:0007669"/>
    <property type="project" value="TreeGrafter"/>
</dbReference>
<dbReference type="EMBL" id="CADCVT010000233">
    <property type="protein sequence ID" value="CAA9507607.1"/>
    <property type="molecule type" value="Genomic_DNA"/>
</dbReference>
<dbReference type="CDD" id="cd08241">
    <property type="entry name" value="QOR1"/>
    <property type="match status" value="1"/>
</dbReference>
<gene>
    <name evidence="4" type="ORF">AVDCRST_MAG85-2136</name>
</gene>
<dbReference type="SUPFAM" id="SSF50129">
    <property type="entry name" value="GroES-like"/>
    <property type="match status" value="1"/>
</dbReference>
<sequence>MRAIQVNEFGGPEVLVARDVDDPQAPEGGVLLGVSAAGINYADTHQAENSYLAPAELPMIPGGEVVGTTPDGRRVVALLPGGGYAEKAVAYPGAMWDVPDGVEDGQALAIVLQGATAWHILRTSARMQEGDSVVVHAAAGGVGTLAVQLAKQWGAGRVIATASSEEKRQLALDLGADVAVDSQTESMKDALEEANGGKKVDVVLEMTGGPVFDASLAAVAPFGRLVTYGGASREDAKPIAPASLMHKSRAVIGFWLVHAFRVPGMLDDAIPPMLSMVATGELRAIVGGTYPLEDARRAHEDLRARRTTGKLVLTP</sequence>
<dbReference type="SUPFAM" id="SSF51735">
    <property type="entry name" value="NAD(P)-binding Rossmann-fold domains"/>
    <property type="match status" value="1"/>
</dbReference>
<keyword evidence="1" id="KW-0521">NADP</keyword>
<evidence type="ECO:0000313" key="4">
    <source>
        <dbReference type="EMBL" id="CAA9507607.1"/>
    </source>
</evidence>
<proteinExistence type="predicted"/>
<dbReference type="InterPro" id="IPR036291">
    <property type="entry name" value="NAD(P)-bd_dom_sf"/>
</dbReference>
<dbReference type="PANTHER" id="PTHR48106:SF13">
    <property type="entry name" value="QUINONE OXIDOREDUCTASE-RELATED"/>
    <property type="match status" value="1"/>
</dbReference>
<evidence type="ECO:0000256" key="1">
    <source>
        <dbReference type="ARBA" id="ARBA00022857"/>
    </source>
</evidence>
<dbReference type="PANTHER" id="PTHR48106">
    <property type="entry name" value="QUINONE OXIDOREDUCTASE PIG3-RELATED"/>
    <property type="match status" value="1"/>
</dbReference>
<dbReference type="SMART" id="SM00829">
    <property type="entry name" value="PKS_ER"/>
    <property type="match status" value="1"/>
</dbReference>
<feature type="domain" description="Enoyl reductase (ER)" evidence="3">
    <location>
        <begin position="10"/>
        <end position="313"/>
    </location>
</feature>
<name>A0A6J4SX95_9ACTN</name>
<organism evidence="4">
    <name type="scientific">uncultured Solirubrobacteraceae bacterium</name>
    <dbReference type="NCBI Taxonomy" id="1162706"/>
    <lineage>
        <taxon>Bacteria</taxon>
        <taxon>Bacillati</taxon>
        <taxon>Actinomycetota</taxon>
        <taxon>Thermoleophilia</taxon>
        <taxon>Solirubrobacterales</taxon>
        <taxon>Solirubrobacteraceae</taxon>
        <taxon>environmental samples</taxon>
    </lineage>
</organism>